<name>A0A6J5SVK4_9CAUD</name>
<protein>
    <submittedName>
        <fullName evidence="1">Uncharacterized protein</fullName>
    </submittedName>
</protein>
<accession>A0A6J5SVK4</accession>
<evidence type="ECO:0000313" key="1">
    <source>
        <dbReference type="EMBL" id="CAB4219036.1"/>
    </source>
</evidence>
<gene>
    <name evidence="1" type="ORF">UFOVP1604_119</name>
</gene>
<sequence length="86" mass="9893">MKKGSQIRAEILDKDLRNLAAEFVEKLETDPYQPGVVHPQIYPDDLQEVVEDLFYIRGYSEATIKIFRNKDGVSIRVEVLDRAGNK</sequence>
<reference evidence="1" key="1">
    <citation type="submission" date="2020-05" db="EMBL/GenBank/DDBJ databases">
        <authorList>
            <person name="Chiriac C."/>
            <person name="Salcher M."/>
            <person name="Ghai R."/>
            <person name="Kavagutti S V."/>
        </authorList>
    </citation>
    <scope>NUCLEOTIDE SEQUENCE</scope>
</reference>
<organism evidence="1">
    <name type="scientific">uncultured Caudovirales phage</name>
    <dbReference type="NCBI Taxonomy" id="2100421"/>
    <lineage>
        <taxon>Viruses</taxon>
        <taxon>Duplodnaviria</taxon>
        <taxon>Heunggongvirae</taxon>
        <taxon>Uroviricota</taxon>
        <taxon>Caudoviricetes</taxon>
        <taxon>Peduoviridae</taxon>
        <taxon>Maltschvirus</taxon>
        <taxon>Maltschvirus maltsch</taxon>
    </lineage>
</organism>
<dbReference type="EMBL" id="LR797474">
    <property type="protein sequence ID" value="CAB4219036.1"/>
    <property type="molecule type" value="Genomic_DNA"/>
</dbReference>
<proteinExistence type="predicted"/>